<gene>
    <name evidence="18" type="primary">LOC117364466</name>
</gene>
<evidence type="ECO:0000256" key="6">
    <source>
        <dbReference type="ARBA" id="ARBA00022729"/>
    </source>
</evidence>
<keyword evidence="13" id="KW-0325">Glycoprotein</keyword>
<dbReference type="KEGG" id="gsh:117364466"/>
<keyword evidence="11 14" id="KW-1015">Disulfide bond</keyword>
<dbReference type="Pfam" id="PF00057">
    <property type="entry name" value="Ldl_recept_a"/>
    <property type="match status" value="5"/>
</dbReference>
<evidence type="ECO:0000256" key="4">
    <source>
        <dbReference type="ARBA" id="ARBA00022583"/>
    </source>
</evidence>
<comment type="subcellular location">
    <subcellularLocation>
        <location evidence="1">Membrane</location>
        <topology evidence="1">Single-pass type I membrane protein</topology>
    </subcellularLocation>
</comment>
<keyword evidence="7" id="KW-0677">Repeat</keyword>
<dbReference type="PROSITE" id="PS50068">
    <property type="entry name" value="LDLRA_2"/>
    <property type="match status" value="5"/>
</dbReference>
<proteinExistence type="inferred from homology"/>
<dbReference type="FunFam" id="4.10.400.10:FF:000034">
    <property type="entry name" value="Low-density lipoprotein receptor-related protein 2"/>
    <property type="match status" value="1"/>
</dbReference>
<dbReference type="PRINTS" id="PR00261">
    <property type="entry name" value="LDLRECEPTOR"/>
</dbReference>
<dbReference type="FunFam" id="4.10.400.10:FF:000011">
    <property type="entry name" value="Low-density lipoprotein receptor-related protein 1"/>
    <property type="match status" value="1"/>
</dbReference>
<evidence type="ECO:0000256" key="14">
    <source>
        <dbReference type="PROSITE-ProRule" id="PRU00124"/>
    </source>
</evidence>
<dbReference type="PROSITE" id="PS01209">
    <property type="entry name" value="LDLRA_1"/>
    <property type="match status" value="3"/>
</dbReference>
<dbReference type="Proteomes" id="UP000515159">
    <property type="component" value="Chromosome 8"/>
</dbReference>
<evidence type="ECO:0000256" key="16">
    <source>
        <dbReference type="SAM" id="SignalP"/>
    </source>
</evidence>
<feature type="disulfide bond" evidence="14">
    <location>
        <begin position="52"/>
        <end position="67"/>
    </location>
</feature>
<keyword evidence="10 15" id="KW-0472">Membrane</keyword>
<evidence type="ECO:0000256" key="13">
    <source>
        <dbReference type="ARBA" id="ARBA00023180"/>
    </source>
</evidence>
<dbReference type="SMART" id="SM00192">
    <property type="entry name" value="LDLa"/>
    <property type="match status" value="5"/>
</dbReference>
<keyword evidence="12" id="KW-0675">Receptor</keyword>
<organism evidence="17 18">
    <name type="scientific">Geotrypetes seraphini</name>
    <name type="common">Gaboon caecilian</name>
    <name type="synonym">Caecilia seraphini</name>
    <dbReference type="NCBI Taxonomy" id="260995"/>
    <lineage>
        <taxon>Eukaryota</taxon>
        <taxon>Metazoa</taxon>
        <taxon>Chordata</taxon>
        <taxon>Craniata</taxon>
        <taxon>Vertebrata</taxon>
        <taxon>Euteleostomi</taxon>
        <taxon>Amphibia</taxon>
        <taxon>Gymnophiona</taxon>
        <taxon>Geotrypetes</taxon>
    </lineage>
</organism>
<reference evidence="18" key="1">
    <citation type="submission" date="2025-08" db="UniProtKB">
        <authorList>
            <consortium name="RefSeq"/>
        </authorList>
    </citation>
    <scope>IDENTIFICATION</scope>
</reference>
<dbReference type="InterPro" id="IPR036055">
    <property type="entry name" value="LDL_receptor-like_sf"/>
</dbReference>
<evidence type="ECO:0000313" key="18">
    <source>
        <dbReference type="RefSeq" id="XP_033809556.1"/>
    </source>
</evidence>
<feature type="disulfide bond" evidence="14">
    <location>
        <begin position="40"/>
        <end position="58"/>
    </location>
</feature>
<dbReference type="PANTHER" id="PTHR22722">
    <property type="entry name" value="LOW-DENSITY LIPOPROTEIN RECEPTOR-RELATED PROTEIN 2-RELATED"/>
    <property type="match status" value="1"/>
</dbReference>
<feature type="disulfide bond" evidence="14">
    <location>
        <begin position="218"/>
        <end position="233"/>
    </location>
</feature>
<evidence type="ECO:0000256" key="11">
    <source>
        <dbReference type="ARBA" id="ARBA00023157"/>
    </source>
</evidence>
<keyword evidence="17" id="KW-1185">Reference proteome</keyword>
<feature type="disulfide bond" evidence="14">
    <location>
        <begin position="199"/>
        <end position="211"/>
    </location>
</feature>
<keyword evidence="8" id="KW-0106">Calcium</keyword>
<evidence type="ECO:0000256" key="3">
    <source>
        <dbReference type="ARBA" id="ARBA00022536"/>
    </source>
</evidence>
<keyword evidence="9 15" id="KW-1133">Transmembrane helix</keyword>
<dbReference type="CDD" id="cd00112">
    <property type="entry name" value="LDLa"/>
    <property type="match status" value="5"/>
</dbReference>
<evidence type="ECO:0000256" key="8">
    <source>
        <dbReference type="ARBA" id="ARBA00022837"/>
    </source>
</evidence>
<evidence type="ECO:0000256" key="5">
    <source>
        <dbReference type="ARBA" id="ARBA00022692"/>
    </source>
</evidence>
<dbReference type="GO" id="GO:0043235">
    <property type="term" value="C:receptor complex"/>
    <property type="evidence" value="ECO:0007669"/>
    <property type="project" value="TreeGrafter"/>
</dbReference>
<dbReference type="InParanoid" id="A0A6P8RY19"/>
<evidence type="ECO:0000256" key="10">
    <source>
        <dbReference type="ARBA" id="ARBA00023136"/>
    </source>
</evidence>
<dbReference type="AlphaFoldDB" id="A0A6P8RY19"/>
<keyword evidence="3" id="KW-0245">EGF-like domain</keyword>
<feature type="disulfide bond" evidence="14">
    <location>
        <begin position="206"/>
        <end position="224"/>
    </location>
</feature>
<comment type="similarity">
    <text evidence="2">Belongs to the LDLR family.</text>
</comment>
<dbReference type="GO" id="GO:0005886">
    <property type="term" value="C:plasma membrane"/>
    <property type="evidence" value="ECO:0007669"/>
    <property type="project" value="TreeGrafter"/>
</dbReference>
<feature type="disulfide bond" evidence="14">
    <location>
        <begin position="134"/>
        <end position="149"/>
    </location>
</feature>
<feature type="chain" id="PRO_5028320765" evidence="16">
    <location>
        <begin position="28"/>
        <end position="337"/>
    </location>
</feature>
<feature type="transmembrane region" description="Helical" evidence="15">
    <location>
        <begin position="271"/>
        <end position="292"/>
    </location>
</feature>
<feature type="signal peptide" evidence="16">
    <location>
        <begin position="1"/>
        <end position="27"/>
    </location>
</feature>
<name>A0A6P8RY19_GEOSA</name>
<sequence length="337" mass="36989">MLHMLRGYCVFEVLLFATLLWERGVPGLPVTTCLLTQFACRAGGCIPAFWQCDGDKDCADGSDEIECLTGEDACSGFLCSDGHCIKMAWQCDGEEDCRDGSDEISELCDKGNGTCTSKQFRCNNMWCIPQKLVCDGKEDCKDASDETDCPSASCGPQKFQCLPLGICLPTNSTCDGKKDCPDGSDESFELCQPQEFPLCADSEFQCASGHCIPEAWKCDGHGDCDDEADEADCKLSDTESIEPPSVEDDIATGNRTSHEVEKNVSRIQGNVHWMVVAFVFLGLILACLGWWCGTKSKWSFLLSDFVQISKKQTVPEKIRSSSISYMLTDRSTEAVED</sequence>
<dbReference type="FunFam" id="4.10.400.10:FF:000009">
    <property type="entry name" value="Low-density lipoprotein receptor-related protein 1"/>
    <property type="match status" value="1"/>
</dbReference>
<evidence type="ECO:0000256" key="9">
    <source>
        <dbReference type="ARBA" id="ARBA00022989"/>
    </source>
</evidence>
<feature type="disulfide bond" evidence="14">
    <location>
        <begin position="122"/>
        <end position="140"/>
    </location>
</feature>
<keyword evidence="6 16" id="KW-0732">Signal</keyword>
<dbReference type="InterPro" id="IPR023415">
    <property type="entry name" value="LDLR_class-A_CS"/>
</dbReference>
<evidence type="ECO:0000256" key="15">
    <source>
        <dbReference type="SAM" id="Phobius"/>
    </source>
</evidence>
<evidence type="ECO:0000256" key="12">
    <source>
        <dbReference type="ARBA" id="ARBA00023170"/>
    </source>
</evidence>
<dbReference type="GeneID" id="117364466"/>
<comment type="caution">
    <text evidence="14">Lacks conserved residue(s) required for the propagation of feature annotation.</text>
</comment>
<feature type="disulfide bond" evidence="14">
    <location>
        <begin position="115"/>
        <end position="127"/>
    </location>
</feature>
<keyword evidence="4" id="KW-0254">Endocytosis</keyword>
<dbReference type="OrthoDB" id="9990982at2759"/>
<dbReference type="GO" id="GO:0006897">
    <property type="term" value="P:endocytosis"/>
    <property type="evidence" value="ECO:0007669"/>
    <property type="project" value="UniProtKB-KW"/>
</dbReference>
<feature type="disulfide bond" evidence="14">
    <location>
        <begin position="33"/>
        <end position="45"/>
    </location>
</feature>
<evidence type="ECO:0000256" key="1">
    <source>
        <dbReference type="ARBA" id="ARBA00004479"/>
    </source>
</evidence>
<evidence type="ECO:0000256" key="2">
    <source>
        <dbReference type="ARBA" id="ARBA00009939"/>
    </source>
</evidence>
<dbReference type="InterPro" id="IPR051221">
    <property type="entry name" value="LDLR-related"/>
</dbReference>
<accession>A0A6P8RY19</accession>
<dbReference type="InterPro" id="IPR002172">
    <property type="entry name" value="LDrepeatLR_classA_rpt"/>
</dbReference>
<evidence type="ECO:0000256" key="7">
    <source>
        <dbReference type="ARBA" id="ARBA00022737"/>
    </source>
</evidence>
<keyword evidence="5 15" id="KW-0812">Transmembrane</keyword>
<protein>
    <submittedName>
        <fullName evidence="18">Very low-density lipoprotein receptor-like isoform X1</fullName>
    </submittedName>
</protein>
<evidence type="ECO:0000313" key="17">
    <source>
        <dbReference type="Proteomes" id="UP000515159"/>
    </source>
</evidence>
<dbReference type="SUPFAM" id="SSF57424">
    <property type="entry name" value="LDL receptor-like module"/>
    <property type="match status" value="5"/>
</dbReference>
<dbReference type="RefSeq" id="XP_033809556.1">
    <property type="nucleotide sequence ID" value="XM_033953665.1"/>
</dbReference>
<dbReference type="Gene3D" id="4.10.400.10">
    <property type="entry name" value="Low-density Lipoprotein Receptor"/>
    <property type="match status" value="5"/>
</dbReference>
<feature type="disulfide bond" evidence="14">
    <location>
        <begin position="79"/>
        <end position="97"/>
    </location>
</feature>